<feature type="region of interest" description="Disordered" evidence="1">
    <location>
        <begin position="725"/>
        <end position="751"/>
    </location>
</feature>
<feature type="compositionally biased region" description="Acidic residues" evidence="1">
    <location>
        <begin position="216"/>
        <end position="227"/>
    </location>
</feature>
<dbReference type="RefSeq" id="XP_070859258.1">
    <property type="nucleotide sequence ID" value="XM_071002538.1"/>
</dbReference>
<protein>
    <submittedName>
        <fullName evidence="3">Vegetative incompatibility protein HET-E-1</fullName>
    </submittedName>
</protein>
<comment type="caution">
    <text evidence="3">The sequence shown here is derived from an EMBL/GenBank/DDBJ whole genome shotgun (WGS) entry which is preliminary data.</text>
</comment>
<feature type="region of interest" description="Disordered" evidence="1">
    <location>
        <begin position="42"/>
        <end position="144"/>
    </location>
</feature>
<evidence type="ECO:0000259" key="2">
    <source>
        <dbReference type="Pfam" id="PF06985"/>
    </source>
</evidence>
<dbReference type="PANTHER" id="PTHR10622">
    <property type="entry name" value="HET DOMAIN-CONTAINING PROTEIN"/>
    <property type="match status" value="1"/>
</dbReference>
<feature type="compositionally biased region" description="Pro residues" evidence="1">
    <location>
        <begin position="816"/>
        <end position="828"/>
    </location>
</feature>
<dbReference type="GeneID" id="98118191"/>
<feature type="domain" description="Heterokaryon incompatibility" evidence="2">
    <location>
        <begin position="148"/>
        <end position="264"/>
    </location>
</feature>
<reference evidence="3 4" key="1">
    <citation type="submission" date="2020-05" db="EMBL/GenBank/DDBJ databases">
        <title>Ceratocystis lukuohia genome.</title>
        <authorList>
            <person name="Harrington T.C."/>
            <person name="Kim K."/>
            <person name="Mayers C.G."/>
        </authorList>
    </citation>
    <scope>NUCLEOTIDE SEQUENCE [LARGE SCALE GENOMIC DNA]</scope>
    <source>
        <strain evidence="3 4">C4212</strain>
    </source>
</reference>
<dbReference type="Pfam" id="PF06985">
    <property type="entry name" value="HET"/>
    <property type="match status" value="1"/>
</dbReference>
<keyword evidence="4" id="KW-1185">Reference proteome</keyword>
<dbReference type="Proteomes" id="UP001610728">
    <property type="component" value="Unassembled WGS sequence"/>
</dbReference>
<dbReference type="InterPro" id="IPR010730">
    <property type="entry name" value="HET"/>
</dbReference>
<evidence type="ECO:0000313" key="4">
    <source>
        <dbReference type="Proteomes" id="UP001610728"/>
    </source>
</evidence>
<feature type="compositionally biased region" description="Acidic residues" evidence="1">
    <location>
        <begin position="48"/>
        <end position="63"/>
    </location>
</feature>
<sequence>MRLLNTETLLLREFKTSNLPPYAVLSHIWTKSEITYNDMKASRKDDDITTPEDTDYSDSDADSDVGGAPSAVPSFRPSFGRRMSRQSTSQRRPISRARSLHRSGACSDTEPDSEQEAPDISTPHTGASSEARSEFSGTDSSPSPELYKIRRALQAAAREKIKWLWVDSCCVNEKSQSDKYEAVTNAWNLFANAAVCFVYLKDFTMPDDLDDMEQAITSDEEDDDSEDGGAGLRRDRRSVPNPPTNWRKAFRCSQWFRRAWTLPELLAPQRTIFMDRNWDNISAAVPHPDVLNMLISQSTGIPLAVLQRRVSLDSVNVATKMTWMAHRRSSRPEDVSYALAGLFNVHIDVRYGEGAKRAFQRLQYAILETSVDESILLWDSWRTYKNERTGLLADCPEQFLQSDDLAPAPAPLMPHRATWSITNRGLKASLFMTPHASPSTVGNFRRVWLNMFRRDSKEFMCFFVQQVGDADEYARVGPIVPVATNFMAFAKEREQHTIVVAHTVDDEAGSVGSPSAGLSFRSNGSSSIGGAGAPITGTRPHVRFMLDSGVRRVVPHTPHHKPSWTVKTTVAECLSPIPHEDYHVAIVQFELKTPSHAAKVEGKFLVVACLRLLPEVGRWQCALRIDEAEDYTNEMPGMASTRALRDAPSASPRTMAQLDVGIEGTREIRAEVIEWIEWHESAFEVTITCPAPLPTAHPSVAADRDRIFRGTTPLNLNTGVGMGINNSIPGSARPRQRFAGPPPVSGYPPLSAASQRIRMGRSMSVDHGTSPYLPPTGPPPPPGPSLLRRDREMSPPPSLRGGIAARKRDSWGGPPIAAPPTPLSPPRRPTTTRPSIRRPPSRYGHAREEYSPEYGPGPGVGAGSYEQTPLFPGSRGRRDSSNYIESMFGSEGPRTRTDSGRQSWSDRCWDRPVIDESIMSDDHPIAPPSRRGTWTPAPGHSHFGFTHNHGRGHSHSHSQSFQGYYDRDRDLSVRHHDAPPAAPMLSPGQTPLGVMSSGVPSLPPPHQSAMSGRVGRLGSFDEGPWGENLRSPTIAEGAMEQSFRNEYQYYRR</sequence>
<feature type="compositionally biased region" description="Polar residues" evidence="1">
    <location>
        <begin position="122"/>
        <end position="143"/>
    </location>
</feature>
<gene>
    <name evidence="3" type="ORF">HOO65_040415</name>
</gene>
<proteinExistence type="predicted"/>
<dbReference type="PANTHER" id="PTHR10622:SF10">
    <property type="entry name" value="HET DOMAIN-CONTAINING PROTEIN"/>
    <property type="match status" value="1"/>
</dbReference>
<dbReference type="EMBL" id="JABSNW010000004">
    <property type="protein sequence ID" value="KAL2888078.1"/>
    <property type="molecule type" value="Genomic_DNA"/>
</dbReference>
<evidence type="ECO:0000256" key="1">
    <source>
        <dbReference type="SAM" id="MobiDB-lite"/>
    </source>
</evidence>
<evidence type="ECO:0000313" key="3">
    <source>
        <dbReference type="EMBL" id="KAL2888078.1"/>
    </source>
</evidence>
<feature type="region of interest" description="Disordered" evidence="1">
    <location>
        <begin position="216"/>
        <end position="245"/>
    </location>
</feature>
<name>A0ABR4MIG7_9PEZI</name>
<accession>A0ABR4MIG7</accession>
<feature type="region of interest" description="Disordered" evidence="1">
    <location>
        <begin position="764"/>
        <end position="905"/>
    </location>
</feature>
<organism evidence="3 4">
    <name type="scientific">Ceratocystis lukuohia</name>
    <dbReference type="NCBI Taxonomy" id="2019550"/>
    <lineage>
        <taxon>Eukaryota</taxon>
        <taxon>Fungi</taxon>
        <taxon>Dikarya</taxon>
        <taxon>Ascomycota</taxon>
        <taxon>Pezizomycotina</taxon>
        <taxon>Sordariomycetes</taxon>
        <taxon>Hypocreomycetidae</taxon>
        <taxon>Microascales</taxon>
        <taxon>Ceratocystidaceae</taxon>
        <taxon>Ceratocystis</taxon>
    </lineage>
</organism>
<feature type="compositionally biased region" description="Pro residues" evidence="1">
    <location>
        <begin position="772"/>
        <end position="784"/>
    </location>
</feature>